<name>B7PC67_IXOSC</name>
<reference evidence="2" key="2">
    <citation type="submission" date="2020-05" db="UniProtKB">
        <authorList>
            <consortium name="EnsemblMetazoa"/>
        </authorList>
    </citation>
    <scope>IDENTIFICATION</scope>
    <source>
        <strain evidence="2">wikel</strain>
    </source>
</reference>
<dbReference type="STRING" id="6945.B7PC67"/>
<sequence length="59" mass="6898">MRKSLPCADFRWLDRAEIDALHFQQVPDDAPEGYILEVDLDYTRELHDSHADFPLAPEK</sequence>
<dbReference type="VEuPathDB" id="VectorBase:ISCW002118"/>
<keyword evidence="3" id="KW-1185">Reference proteome</keyword>
<gene>
    <name evidence="1" type="ORF">IscW_ISCW002118</name>
</gene>
<dbReference type="EnsemblMetazoa" id="ISCW002118-RA">
    <property type="protein sequence ID" value="ISCW002118-PA"/>
    <property type="gene ID" value="ISCW002118"/>
</dbReference>
<dbReference type="PaxDb" id="6945-B7PC67"/>
<dbReference type="HOGENOM" id="CLU_2747338_0_0_1"/>
<dbReference type="Proteomes" id="UP000001555">
    <property type="component" value="Unassembled WGS sequence"/>
</dbReference>
<proteinExistence type="predicted"/>
<dbReference type="VEuPathDB" id="VectorBase:ISCI002118"/>
<organism>
    <name type="scientific">Ixodes scapularis</name>
    <name type="common">Black-legged tick</name>
    <name type="synonym">Deer tick</name>
    <dbReference type="NCBI Taxonomy" id="6945"/>
    <lineage>
        <taxon>Eukaryota</taxon>
        <taxon>Metazoa</taxon>
        <taxon>Ecdysozoa</taxon>
        <taxon>Arthropoda</taxon>
        <taxon>Chelicerata</taxon>
        <taxon>Arachnida</taxon>
        <taxon>Acari</taxon>
        <taxon>Parasitiformes</taxon>
        <taxon>Ixodida</taxon>
        <taxon>Ixodoidea</taxon>
        <taxon>Ixodidae</taxon>
        <taxon>Ixodinae</taxon>
        <taxon>Ixodes</taxon>
    </lineage>
</organism>
<evidence type="ECO:0000313" key="2">
    <source>
        <dbReference type="EnsemblMetazoa" id="ISCW002118-PA"/>
    </source>
</evidence>
<reference evidence="1 3" key="1">
    <citation type="submission" date="2008-03" db="EMBL/GenBank/DDBJ databases">
        <title>Annotation of Ixodes scapularis.</title>
        <authorList>
            <consortium name="Ixodes scapularis Genome Project Consortium"/>
            <person name="Caler E."/>
            <person name="Hannick L.I."/>
            <person name="Bidwell S."/>
            <person name="Joardar V."/>
            <person name="Thiagarajan M."/>
            <person name="Amedeo P."/>
            <person name="Galinsky K.J."/>
            <person name="Schobel S."/>
            <person name="Inman J."/>
            <person name="Hostetler J."/>
            <person name="Miller J."/>
            <person name="Hammond M."/>
            <person name="Megy K."/>
            <person name="Lawson D."/>
            <person name="Kodira C."/>
            <person name="Sutton G."/>
            <person name="Meyer J."/>
            <person name="Hill C.A."/>
            <person name="Birren B."/>
            <person name="Nene V."/>
            <person name="Collins F."/>
            <person name="Alarcon-Chaidez F."/>
            <person name="Wikel S."/>
            <person name="Strausberg R."/>
        </authorList>
    </citation>
    <scope>NUCLEOTIDE SEQUENCE [LARGE SCALE GENOMIC DNA]</scope>
    <source>
        <strain evidence="3">Wikel</strain>
        <strain evidence="1">Wikel colony</strain>
    </source>
</reference>
<dbReference type="EMBL" id="DS682251">
    <property type="protein sequence ID" value="EEC04189.1"/>
    <property type="molecule type" value="Genomic_DNA"/>
</dbReference>
<accession>B7PC67</accession>
<evidence type="ECO:0000313" key="1">
    <source>
        <dbReference type="EMBL" id="EEC04189.1"/>
    </source>
</evidence>
<dbReference type="AlphaFoldDB" id="B7PC67"/>
<protein>
    <submittedName>
        <fullName evidence="1 2">Uncharacterized protein</fullName>
    </submittedName>
</protein>
<dbReference type="InParanoid" id="B7PC67"/>
<dbReference type="EMBL" id="ABJB010188292">
    <property type="status" value="NOT_ANNOTATED_CDS"/>
    <property type="molecule type" value="Genomic_DNA"/>
</dbReference>
<evidence type="ECO:0000313" key="3">
    <source>
        <dbReference type="Proteomes" id="UP000001555"/>
    </source>
</evidence>